<keyword evidence="2" id="KW-0378">Hydrolase</keyword>
<dbReference type="OrthoDB" id="17560at2759"/>
<dbReference type="AlphaFoldDB" id="A0A139AJI9"/>
<dbReference type="PANTHER" id="PTHR46623:SF6">
    <property type="entry name" value="ALPHA_BETA-HYDROLASES SUPERFAMILY PROTEIN"/>
    <property type="match status" value="1"/>
</dbReference>
<proteinExistence type="predicted"/>
<evidence type="ECO:0000259" key="1">
    <source>
        <dbReference type="Pfam" id="PF01738"/>
    </source>
</evidence>
<dbReference type="Pfam" id="PF01738">
    <property type="entry name" value="DLH"/>
    <property type="match status" value="1"/>
</dbReference>
<reference evidence="2 3" key="1">
    <citation type="journal article" date="2015" name="Genome Biol. Evol.">
        <title>Phylogenomic analyses indicate that early fungi evolved digesting cell walls of algal ancestors of land plants.</title>
        <authorList>
            <person name="Chang Y."/>
            <person name="Wang S."/>
            <person name="Sekimoto S."/>
            <person name="Aerts A.L."/>
            <person name="Choi C."/>
            <person name="Clum A."/>
            <person name="LaButti K.M."/>
            <person name="Lindquist E.A."/>
            <person name="Yee Ngan C."/>
            <person name="Ohm R.A."/>
            <person name="Salamov A.A."/>
            <person name="Grigoriev I.V."/>
            <person name="Spatafora J.W."/>
            <person name="Berbee M.L."/>
        </authorList>
    </citation>
    <scope>NUCLEOTIDE SEQUENCE [LARGE SCALE GENOMIC DNA]</scope>
    <source>
        <strain evidence="2 3">JEL478</strain>
    </source>
</reference>
<dbReference type="InterPro" id="IPR051049">
    <property type="entry name" value="Dienelactone_hydrolase-like"/>
</dbReference>
<organism evidence="2 3">
    <name type="scientific">Gonapodya prolifera (strain JEL478)</name>
    <name type="common">Monoblepharis prolifera</name>
    <dbReference type="NCBI Taxonomy" id="1344416"/>
    <lineage>
        <taxon>Eukaryota</taxon>
        <taxon>Fungi</taxon>
        <taxon>Fungi incertae sedis</taxon>
        <taxon>Chytridiomycota</taxon>
        <taxon>Chytridiomycota incertae sedis</taxon>
        <taxon>Monoblepharidomycetes</taxon>
        <taxon>Monoblepharidales</taxon>
        <taxon>Gonapodyaceae</taxon>
        <taxon>Gonapodya</taxon>
    </lineage>
</organism>
<protein>
    <submittedName>
        <fullName evidence="2">Dienelactone hydrolase</fullName>
    </submittedName>
</protein>
<gene>
    <name evidence="2" type="ORF">M427DRAFT_55341</name>
</gene>
<name>A0A139AJI9_GONPJ</name>
<feature type="domain" description="Dienelactone hydrolase" evidence="1">
    <location>
        <begin position="10"/>
        <end position="219"/>
    </location>
</feature>
<dbReference type="Proteomes" id="UP000070544">
    <property type="component" value="Unassembled WGS sequence"/>
</dbReference>
<dbReference type="EMBL" id="KQ965751">
    <property type="protein sequence ID" value="KXS16714.1"/>
    <property type="molecule type" value="Genomic_DNA"/>
</dbReference>
<sequence>MAAVTFGNDIPGYLAGDASTGAAVIVLQEWWGLNDNIRDITRRVADALPGLALAIDLYRGRVTSDPDEANHLMDGLDWPNAVEDVRKAVVFLKEKGAKKVGITGFCMGGALTIAGTVLVPELSAGVCFYGIPPKVLADPAKTAMPTQYHFGSKDAVAGFSDLAAAEGLKKDLTAAGKDVSEFWQYAEGGHAFMNATGPGFNKLISAVAWNRTIGFFQKHLVLTTVHL</sequence>
<dbReference type="GO" id="GO:0016787">
    <property type="term" value="F:hydrolase activity"/>
    <property type="evidence" value="ECO:0007669"/>
    <property type="project" value="UniProtKB-KW"/>
</dbReference>
<dbReference type="PANTHER" id="PTHR46623">
    <property type="entry name" value="CARBOXYMETHYLENEBUTENOLIDASE-RELATED"/>
    <property type="match status" value="1"/>
</dbReference>
<dbReference type="InterPro" id="IPR029058">
    <property type="entry name" value="AB_hydrolase_fold"/>
</dbReference>
<keyword evidence="3" id="KW-1185">Reference proteome</keyword>
<dbReference type="Gene3D" id="3.40.50.1820">
    <property type="entry name" value="alpha/beta hydrolase"/>
    <property type="match status" value="1"/>
</dbReference>
<accession>A0A139AJI9</accession>
<evidence type="ECO:0000313" key="3">
    <source>
        <dbReference type="Proteomes" id="UP000070544"/>
    </source>
</evidence>
<dbReference type="OMA" id="FFAAIEW"/>
<dbReference type="InterPro" id="IPR002925">
    <property type="entry name" value="Dienelactn_hydro"/>
</dbReference>
<dbReference type="SUPFAM" id="SSF53474">
    <property type="entry name" value="alpha/beta-Hydrolases"/>
    <property type="match status" value="1"/>
</dbReference>
<dbReference type="STRING" id="1344416.A0A139AJI9"/>
<evidence type="ECO:0000313" key="2">
    <source>
        <dbReference type="EMBL" id="KXS16714.1"/>
    </source>
</evidence>